<evidence type="ECO:0000313" key="4">
    <source>
        <dbReference type="Proteomes" id="UP000053372"/>
    </source>
</evidence>
<keyword evidence="2" id="KW-0472">Membrane</keyword>
<comment type="caution">
    <text evidence="3">The sequence shown here is derived from an EMBL/GenBank/DDBJ whole genome shotgun (WGS) entry which is preliminary data.</text>
</comment>
<evidence type="ECO:0000256" key="2">
    <source>
        <dbReference type="SAM" id="Phobius"/>
    </source>
</evidence>
<protein>
    <submittedName>
        <fullName evidence="3">Uncharacterized protein</fullName>
    </submittedName>
</protein>
<dbReference type="EMBL" id="LMTZ01000137">
    <property type="protein sequence ID" value="KST63508.1"/>
    <property type="molecule type" value="Genomic_DNA"/>
</dbReference>
<feature type="region of interest" description="Disordered" evidence="1">
    <location>
        <begin position="419"/>
        <end position="490"/>
    </location>
</feature>
<keyword evidence="4" id="KW-1185">Reference proteome</keyword>
<dbReference type="Proteomes" id="UP000053372">
    <property type="component" value="Unassembled WGS sequence"/>
</dbReference>
<keyword evidence="2" id="KW-0812">Transmembrane</keyword>
<sequence>MQRSPEEWSEIALKEAMETGASKKMVGGIVLGLVLSAYASPLVGAAAGGYLIYEAIAGIKRKQRDIKAVVDYGAIAHLLDGDNFRQYLRQVGEEAVQAELQFAVEEEYDLSLAAQDFLDARPLLMPGTAQPLLSEYESDLSHAEQLSLLRSGGTSTQSRGGTTITQQAPQEIKFTRKIPDLAGNMAHPCKNSLIVGVPGAGKDFFVSNALARLKAKNPKTKVFFIDPKNDSKETGYFQSVDFLFRKDFDNVSASDATDFIDSCLAHYDIYCKENELNSDIKLLVINELPTILKTAQLVGKGKKRLNAIKTKLANYACNGGSRGKRVWGMAQNAHVEGCGLNGGDKAIFCPIVIVRDESISEALQILSAKLIPREKVPTAEQFESLCKESPVGRVIYHGTFTDWFPMPKLENLSGFDRDSGKFIGNNNPTQIQPKNESSTDSNSTKPRPVEKEEEDVIQHLEDSFKADNSSDESVNKDESDNSRVEDNSDEDNFLAKDLNNDDYIDAVQNIVQGIIENSRGIITPKTVRNSRHWEQKKVEYPGIEYIKNELLAFKEGGQLEGDLENGFTFIGY</sequence>
<evidence type="ECO:0000256" key="1">
    <source>
        <dbReference type="SAM" id="MobiDB-lite"/>
    </source>
</evidence>
<reference evidence="3 4" key="1">
    <citation type="journal article" date="2015" name="Genome Announc.">
        <title>Draft Genome of the Euendolithic (true boring) Cyanobacterium Mastigocoleus testarum strain BC008.</title>
        <authorList>
            <person name="Guida B.S."/>
            <person name="Garcia-Pichel F."/>
        </authorList>
    </citation>
    <scope>NUCLEOTIDE SEQUENCE [LARGE SCALE GENOMIC DNA]</scope>
    <source>
        <strain evidence="3 4">BC008</strain>
    </source>
</reference>
<feature type="transmembrane region" description="Helical" evidence="2">
    <location>
        <begin position="29"/>
        <end position="53"/>
    </location>
</feature>
<gene>
    <name evidence="3" type="ORF">BC008_13675</name>
</gene>
<accession>A0A0V7ZG02</accession>
<feature type="compositionally biased region" description="Polar residues" evidence="1">
    <location>
        <begin position="424"/>
        <end position="445"/>
    </location>
</feature>
<organism evidence="3 4">
    <name type="scientific">Mastigocoleus testarum BC008</name>
    <dbReference type="NCBI Taxonomy" id="371196"/>
    <lineage>
        <taxon>Bacteria</taxon>
        <taxon>Bacillati</taxon>
        <taxon>Cyanobacteriota</taxon>
        <taxon>Cyanophyceae</taxon>
        <taxon>Nostocales</taxon>
        <taxon>Hapalosiphonaceae</taxon>
        <taxon>Mastigocoleus</taxon>
    </lineage>
</organism>
<feature type="compositionally biased region" description="Basic and acidic residues" evidence="1">
    <location>
        <begin position="456"/>
        <end position="465"/>
    </location>
</feature>
<dbReference type="AlphaFoldDB" id="A0A0V7ZG02"/>
<keyword evidence="2" id="KW-1133">Transmembrane helix</keyword>
<name>A0A0V7ZG02_9CYAN</name>
<feature type="compositionally biased region" description="Basic and acidic residues" evidence="1">
    <location>
        <begin position="473"/>
        <end position="486"/>
    </location>
</feature>
<proteinExistence type="predicted"/>
<evidence type="ECO:0000313" key="3">
    <source>
        <dbReference type="EMBL" id="KST63508.1"/>
    </source>
</evidence>